<dbReference type="KEGG" id="bcom:BAUCODRAFT_263320"/>
<dbReference type="RefSeq" id="XP_007680139.1">
    <property type="nucleotide sequence ID" value="XM_007681949.1"/>
</dbReference>
<reference evidence="2 3" key="1">
    <citation type="journal article" date="2012" name="PLoS Pathog.">
        <title>Diverse lifestyles and strategies of plant pathogenesis encoded in the genomes of eighteen Dothideomycetes fungi.</title>
        <authorList>
            <person name="Ohm R.A."/>
            <person name="Feau N."/>
            <person name="Henrissat B."/>
            <person name="Schoch C.L."/>
            <person name="Horwitz B.A."/>
            <person name="Barry K.W."/>
            <person name="Condon B.J."/>
            <person name="Copeland A.C."/>
            <person name="Dhillon B."/>
            <person name="Glaser F."/>
            <person name="Hesse C.N."/>
            <person name="Kosti I."/>
            <person name="LaButti K."/>
            <person name="Lindquist E.A."/>
            <person name="Lucas S."/>
            <person name="Salamov A.A."/>
            <person name="Bradshaw R.E."/>
            <person name="Ciuffetti L."/>
            <person name="Hamelin R.C."/>
            <person name="Kema G.H.J."/>
            <person name="Lawrence C."/>
            <person name="Scott J.A."/>
            <person name="Spatafora J.W."/>
            <person name="Turgeon B.G."/>
            <person name="de Wit P.J.G.M."/>
            <person name="Zhong S."/>
            <person name="Goodwin S.B."/>
            <person name="Grigoriev I.V."/>
        </authorList>
    </citation>
    <scope>NUCLEOTIDE SEQUENCE [LARGE SCALE GENOMIC DNA]</scope>
    <source>
        <strain evidence="2 3">UAMH 10762</strain>
    </source>
</reference>
<feature type="region of interest" description="Disordered" evidence="1">
    <location>
        <begin position="182"/>
        <end position="291"/>
    </location>
</feature>
<accession>M2LFL1</accession>
<feature type="compositionally biased region" description="Low complexity" evidence="1">
    <location>
        <begin position="257"/>
        <end position="270"/>
    </location>
</feature>
<dbReference type="AlphaFoldDB" id="M2LFL1"/>
<evidence type="ECO:0000256" key="1">
    <source>
        <dbReference type="SAM" id="MobiDB-lite"/>
    </source>
</evidence>
<feature type="region of interest" description="Disordered" evidence="1">
    <location>
        <begin position="308"/>
        <end position="373"/>
    </location>
</feature>
<gene>
    <name evidence="2" type="ORF">BAUCODRAFT_263320</name>
</gene>
<dbReference type="EMBL" id="KB445561">
    <property type="protein sequence ID" value="EMC92832.1"/>
    <property type="molecule type" value="Genomic_DNA"/>
</dbReference>
<proteinExistence type="predicted"/>
<feature type="compositionally biased region" description="Low complexity" evidence="1">
    <location>
        <begin position="120"/>
        <end position="135"/>
    </location>
</feature>
<feature type="compositionally biased region" description="Polar residues" evidence="1">
    <location>
        <begin position="220"/>
        <end position="229"/>
    </location>
</feature>
<feature type="compositionally biased region" description="Polar residues" evidence="1">
    <location>
        <begin position="319"/>
        <end position="331"/>
    </location>
</feature>
<dbReference type="GeneID" id="19110409"/>
<feature type="compositionally biased region" description="Basic and acidic residues" evidence="1">
    <location>
        <begin position="361"/>
        <end position="373"/>
    </location>
</feature>
<dbReference type="Proteomes" id="UP000011761">
    <property type="component" value="Unassembled WGS sequence"/>
</dbReference>
<feature type="compositionally biased region" description="Polar residues" evidence="1">
    <location>
        <begin position="240"/>
        <end position="256"/>
    </location>
</feature>
<feature type="region of interest" description="Disordered" evidence="1">
    <location>
        <begin position="80"/>
        <end position="148"/>
    </location>
</feature>
<keyword evidence="3" id="KW-1185">Reference proteome</keyword>
<sequence length="373" mass="41311">MSLRSEFHVYAIESHFQELAFKLCLKLWQNRGGSPRGTFSFPVSDKHYEFSVQWFRSPLRVVDYKLREGRQRHPVVRLDLGSPAEGASPGRREESSVRTRLGQATPPLRALFKPKSRQRSTSSMETVSSVSTTASQNTISLDTPDPPPKMVERVKCLNVEFASLSDANRFITDFDAVWRSDSGAEAATSDQTRSRDRIGPSNDARGPSSQGQEPFVSGQRHLTSDNGRSPSVLPSDRSEGQSPPQNDSIQWDSPWQSPTSPTSLSVLSASPPSPFMIPHRLARNSGPSELPSIQMRTNRTATDLVPRSAVVSPEEEELSASTAGWREQNSARLEVVGEQDSAGTQDAADDDELHASSIPTEEQRRNTTHDHYR</sequence>
<dbReference type="HOGENOM" id="CLU_741829_0_0_1"/>
<name>M2LFL1_BAUPA</name>
<evidence type="ECO:0000313" key="2">
    <source>
        <dbReference type="EMBL" id="EMC92832.1"/>
    </source>
</evidence>
<evidence type="ECO:0000313" key="3">
    <source>
        <dbReference type="Proteomes" id="UP000011761"/>
    </source>
</evidence>
<organism evidence="2 3">
    <name type="scientific">Baudoinia panamericana (strain UAMH 10762)</name>
    <name type="common">Angels' share fungus</name>
    <name type="synonym">Baudoinia compniacensis (strain UAMH 10762)</name>
    <dbReference type="NCBI Taxonomy" id="717646"/>
    <lineage>
        <taxon>Eukaryota</taxon>
        <taxon>Fungi</taxon>
        <taxon>Dikarya</taxon>
        <taxon>Ascomycota</taxon>
        <taxon>Pezizomycotina</taxon>
        <taxon>Dothideomycetes</taxon>
        <taxon>Dothideomycetidae</taxon>
        <taxon>Mycosphaerellales</taxon>
        <taxon>Teratosphaeriaceae</taxon>
        <taxon>Baudoinia</taxon>
    </lineage>
</organism>
<protein>
    <submittedName>
        <fullName evidence="2">Uncharacterized protein</fullName>
    </submittedName>
</protein>